<evidence type="ECO:0000256" key="1">
    <source>
        <dbReference type="SAM" id="MobiDB-lite"/>
    </source>
</evidence>
<organism evidence="2 3">
    <name type="scientific">Burkholderia contaminans LMG 23361</name>
    <dbReference type="NCBI Taxonomy" id="1334628"/>
    <lineage>
        <taxon>Bacteria</taxon>
        <taxon>Pseudomonadati</taxon>
        <taxon>Pseudomonadota</taxon>
        <taxon>Betaproteobacteria</taxon>
        <taxon>Burkholderiales</taxon>
        <taxon>Burkholderiaceae</taxon>
        <taxon>Burkholderia</taxon>
        <taxon>Burkholderia cepacia complex</taxon>
    </lineage>
</organism>
<protein>
    <submittedName>
        <fullName evidence="2">Uncharacterized protein</fullName>
    </submittedName>
</protein>
<evidence type="ECO:0000313" key="2">
    <source>
        <dbReference type="EMBL" id="KKL36528.1"/>
    </source>
</evidence>
<reference evidence="2 3" key="1">
    <citation type="submission" date="2015-03" db="EMBL/GenBank/DDBJ databases">
        <title>Draft genome sequences of the Burkholderia contaminans strains LMG 23361 and FFH2055 and Burkholderia cenocepacia K56-2.</title>
        <authorList>
            <person name="Bloodworth R.A."/>
            <person name="Selin C."/>
            <person name="Lopez De Volder M.A."/>
            <person name="Degrossi J."/>
            <person name="Drevinek P."/>
            <person name="Galanternik L."/>
            <person name="Cardona S.T."/>
        </authorList>
    </citation>
    <scope>NUCLEOTIDE SEQUENCE [LARGE SCALE GENOMIC DNA]</scope>
    <source>
        <strain evidence="2 3">LMG 23361</strain>
    </source>
</reference>
<comment type="caution">
    <text evidence="2">The sequence shown here is derived from an EMBL/GenBank/DDBJ whole genome shotgun (WGS) entry which is preliminary data.</text>
</comment>
<evidence type="ECO:0000313" key="3">
    <source>
        <dbReference type="Proteomes" id="UP000034400"/>
    </source>
</evidence>
<name>A0ABD4AQD5_9BURK</name>
<gene>
    <name evidence="2" type="ORF">WR31_25480</name>
</gene>
<dbReference type="AlphaFoldDB" id="A0ABD4AQD5"/>
<sequence length="372" mass="40509">MRRYLFKLAREAISRAGMALASFGRIIMNAEMNQKVTFKAKADNAAPSGWMARLMEAGYKVSYRAGKFGDTKFLVKSGGAFVNFTTNSKRARTTVLEHASAEQQDIFEAIAKSGLAVGSADPYAEQERSNDDPHEGTLPKPKVVILPDGYNGHTMKFFVDPVQVNGNVVKLRCAEPGKEYMTAWRDRAAVQAAVAAQGGSAPEVARRDDVFALRNALRDVLLTSKAPNKAAEAAQEKAYAVYLASFTPEEKEYVVSAARLWQREKGETGFFQDVELDSFEAVVRNLGRSLVHDFVTTAQAKAVSRAVTTPDVPNGVDWTVSIEIDVTADSAEQAAKFALDDLRDVTLEEINVSVTNLESGRIEAVSVKNAAS</sequence>
<dbReference type="EMBL" id="LASD01000010">
    <property type="protein sequence ID" value="KKL36528.1"/>
    <property type="molecule type" value="Genomic_DNA"/>
</dbReference>
<feature type="region of interest" description="Disordered" evidence="1">
    <location>
        <begin position="121"/>
        <end position="140"/>
    </location>
</feature>
<proteinExistence type="predicted"/>
<accession>A0ABD4AQD5</accession>
<dbReference type="Proteomes" id="UP000034400">
    <property type="component" value="Unassembled WGS sequence"/>
</dbReference>
<feature type="compositionally biased region" description="Basic and acidic residues" evidence="1">
    <location>
        <begin position="125"/>
        <end position="137"/>
    </location>
</feature>